<comment type="cofactor">
    <cofactor evidence="11">
        <name>Mg(2+)</name>
        <dbReference type="ChEBI" id="CHEBI:18420"/>
    </cofactor>
    <cofactor evidence="11">
        <name>Mn(2+)</name>
        <dbReference type="ChEBI" id="CHEBI:29035"/>
    </cofactor>
    <text evidence="11">Magnesium. Can also use manganese.</text>
</comment>
<dbReference type="Gene3D" id="3.10.520.10">
    <property type="entry name" value="ApbE-like domains"/>
    <property type="match status" value="1"/>
</dbReference>
<dbReference type="PANTHER" id="PTHR30040">
    <property type="entry name" value="THIAMINE BIOSYNTHESIS LIPOPROTEIN APBE"/>
    <property type="match status" value="1"/>
</dbReference>
<name>A0A1H6QP75_9BACT</name>
<accession>A0A1H6QP75</accession>
<evidence type="ECO:0000313" key="12">
    <source>
        <dbReference type="EMBL" id="SEI45429.1"/>
    </source>
</evidence>
<gene>
    <name evidence="12" type="ORF">SAMN04487995_0859</name>
</gene>
<dbReference type="PANTHER" id="PTHR30040:SF2">
    <property type="entry name" value="FAD:PROTEIN FMN TRANSFERASE"/>
    <property type="match status" value="1"/>
</dbReference>
<feature type="binding site" evidence="11">
    <location>
        <position position="177"/>
    </location>
    <ligand>
        <name>Mg(2+)</name>
        <dbReference type="ChEBI" id="CHEBI:18420"/>
    </ligand>
</feature>
<proteinExistence type="inferred from homology"/>
<dbReference type="GO" id="GO:0016740">
    <property type="term" value="F:transferase activity"/>
    <property type="evidence" value="ECO:0007669"/>
    <property type="project" value="UniProtKB-UniRule"/>
</dbReference>
<comment type="similarity">
    <text evidence="10">Belongs to the ApbE family.</text>
</comment>
<keyword evidence="13" id="KW-1185">Reference proteome</keyword>
<evidence type="ECO:0000256" key="4">
    <source>
        <dbReference type="ARBA" id="ARBA00022679"/>
    </source>
</evidence>
<keyword evidence="12" id="KW-0449">Lipoprotein</keyword>
<dbReference type="STRING" id="408657.SAMN04487995_0859"/>
<comment type="catalytic activity">
    <reaction evidence="9 10">
        <text>L-threonyl-[protein] + FAD = FMN-L-threonyl-[protein] + AMP + H(+)</text>
        <dbReference type="Rhea" id="RHEA:36847"/>
        <dbReference type="Rhea" id="RHEA-COMP:11060"/>
        <dbReference type="Rhea" id="RHEA-COMP:11061"/>
        <dbReference type="ChEBI" id="CHEBI:15378"/>
        <dbReference type="ChEBI" id="CHEBI:30013"/>
        <dbReference type="ChEBI" id="CHEBI:57692"/>
        <dbReference type="ChEBI" id="CHEBI:74257"/>
        <dbReference type="ChEBI" id="CHEBI:456215"/>
        <dbReference type="EC" id="2.7.1.180"/>
    </reaction>
</comment>
<evidence type="ECO:0000256" key="2">
    <source>
        <dbReference type="ARBA" id="ARBA00016337"/>
    </source>
</evidence>
<evidence type="ECO:0000256" key="6">
    <source>
        <dbReference type="ARBA" id="ARBA00022827"/>
    </source>
</evidence>
<dbReference type="GO" id="GO:0046872">
    <property type="term" value="F:metal ion binding"/>
    <property type="evidence" value="ECO:0007669"/>
    <property type="project" value="UniProtKB-UniRule"/>
</dbReference>
<keyword evidence="3 10" id="KW-0285">Flavoprotein</keyword>
<evidence type="ECO:0000256" key="3">
    <source>
        <dbReference type="ARBA" id="ARBA00022630"/>
    </source>
</evidence>
<evidence type="ECO:0000256" key="7">
    <source>
        <dbReference type="ARBA" id="ARBA00022842"/>
    </source>
</evidence>
<evidence type="ECO:0000313" key="13">
    <source>
        <dbReference type="Proteomes" id="UP000199532"/>
    </source>
</evidence>
<evidence type="ECO:0000256" key="1">
    <source>
        <dbReference type="ARBA" id="ARBA00011955"/>
    </source>
</evidence>
<dbReference type="AlphaFoldDB" id="A0A1H6QP75"/>
<organism evidence="12 13">
    <name type="scientific">Dyadobacter koreensis</name>
    <dbReference type="NCBI Taxonomy" id="408657"/>
    <lineage>
        <taxon>Bacteria</taxon>
        <taxon>Pseudomonadati</taxon>
        <taxon>Bacteroidota</taxon>
        <taxon>Cytophagia</taxon>
        <taxon>Cytophagales</taxon>
        <taxon>Spirosomataceae</taxon>
        <taxon>Dyadobacter</taxon>
    </lineage>
</organism>
<dbReference type="EC" id="2.7.1.180" evidence="1 10"/>
<reference evidence="12 13" key="1">
    <citation type="submission" date="2016-10" db="EMBL/GenBank/DDBJ databases">
        <authorList>
            <person name="de Groot N.N."/>
        </authorList>
    </citation>
    <scope>NUCLEOTIDE SEQUENCE [LARGE SCALE GENOMIC DNA]</scope>
    <source>
        <strain evidence="12 13">DSM 19938</strain>
    </source>
</reference>
<dbReference type="EMBL" id="FNXY01000001">
    <property type="protein sequence ID" value="SEI45429.1"/>
    <property type="molecule type" value="Genomic_DNA"/>
</dbReference>
<dbReference type="RefSeq" id="WP_229209472.1">
    <property type="nucleotide sequence ID" value="NZ_FNXY01000001.1"/>
</dbReference>
<evidence type="ECO:0000256" key="9">
    <source>
        <dbReference type="ARBA" id="ARBA00048540"/>
    </source>
</evidence>
<protein>
    <recommendedName>
        <fullName evidence="2 10">FAD:protein FMN transferase</fullName>
        <ecNumber evidence="1 10">2.7.1.180</ecNumber>
    </recommendedName>
    <alternativeName>
        <fullName evidence="8 10">Flavin transferase</fullName>
    </alternativeName>
</protein>
<evidence type="ECO:0000256" key="11">
    <source>
        <dbReference type="PIRSR" id="PIRSR006268-2"/>
    </source>
</evidence>
<dbReference type="SUPFAM" id="SSF143631">
    <property type="entry name" value="ApbE-like"/>
    <property type="match status" value="1"/>
</dbReference>
<keyword evidence="6 10" id="KW-0274">FAD</keyword>
<dbReference type="Proteomes" id="UP000199532">
    <property type="component" value="Unassembled WGS sequence"/>
</dbReference>
<dbReference type="Pfam" id="PF02424">
    <property type="entry name" value="ApbE"/>
    <property type="match status" value="1"/>
</dbReference>
<dbReference type="PIRSF" id="PIRSF006268">
    <property type="entry name" value="ApbE"/>
    <property type="match status" value="1"/>
</dbReference>
<evidence type="ECO:0000256" key="5">
    <source>
        <dbReference type="ARBA" id="ARBA00022723"/>
    </source>
</evidence>
<keyword evidence="4 10" id="KW-0808">Transferase</keyword>
<keyword evidence="5 10" id="KW-0479">Metal-binding</keyword>
<dbReference type="InterPro" id="IPR003374">
    <property type="entry name" value="ApbE-like_sf"/>
</dbReference>
<feature type="binding site" evidence="11">
    <location>
        <position position="293"/>
    </location>
    <ligand>
        <name>Mg(2+)</name>
        <dbReference type="ChEBI" id="CHEBI:18420"/>
    </ligand>
</feature>
<sequence>MTSTKCQFITTILFALIFSHIFFTADAQVLRKRTTTLMGSRFDISIVADDTLSAEANIDTVIAEITRIENLISDWKETSQVSAINRNAGIQPVKVDSELFELTKRAIRLSEMTNGTFDISFGSMEKVWKYDGSMTEIPSAEIVKRSVAKVGYKNIILDSLNSTIFLKLEGMKIGFGSIGKGYAADRGRNVMRARGIDAGIVNASGDMSTWGTQPNGKDWKIGITDPRDTRKLLGTITIKEASVVTSGNYEKYIEIGGKRFSHIINPLTGYPATGLSSVTVIGPEAEIANGFSTALIVLGERAGLEIIKKFPDYQCIIVSDKGRITTSDRLNKRNFRLK</sequence>
<keyword evidence="7 10" id="KW-0460">Magnesium</keyword>
<dbReference type="InterPro" id="IPR024932">
    <property type="entry name" value="ApbE"/>
</dbReference>
<evidence type="ECO:0000256" key="8">
    <source>
        <dbReference type="ARBA" id="ARBA00031306"/>
    </source>
</evidence>
<evidence type="ECO:0000256" key="10">
    <source>
        <dbReference type="PIRNR" id="PIRNR006268"/>
    </source>
</evidence>